<sequence length="151" mass="17262">MKMQDYLIKMKNLSDKLKLAGNSISNSDLIIQTLNGLNSEYNPVVVKLFDQTTLSWIDMQSQLLSFESRIEQLNSLNNLSIHFSANLGHKTDHPNWRGNKFGSNGNWRGSNFRSWRGGRGRGRNSKPTCQVCSKIGHTAVQCFYRFDKAYQ</sequence>
<accession>A0AAV1ACL2</accession>
<proteinExistence type="predicted"/>
<gene>
    <name evidence="1" type="ORF">VFH_IV082400</name>
</gene>
<dbReference type="GO" id="GO:0008270">
    <property type="term" value="F:zinc ion binding"/>
    <property type="evidence" value="ECO:0007669"/>
    <property type="project" value="InterPro"/>
</dbReference>
<organism evidence="1 2">
    <name type="scientific">Vicia faba</name>
    <name type="common">Broad bean</name>
    <name type="synonym">Faba vulgaris</name>
    <dbReference type="NCBI Taxonomy" id="3906"/>
    <lineage>
        <taxon>Eukaryota</taxon>
        <taxon>Viridiplantae</taxon>
        <taxon>Streptophyta</taxon>
        <taxon>Embryophyta</taxon>
        <taxon>Tracheophyta</taxon>
        <taxon>Spermatophyta</taxon>
        <taxon>Magnoliopsida</taxon>
        <taxon>eudicotyledons</taxon>
        <taxon>Gunneridae</taxon>
        <taxon>Pentapetalae</taxon>
        <taxon>rosids</taxon>
        <taxon>fabids</taxon>
        <taxon>Fabales</taxon>
        <taxon>Fabaceae</taxon>
        <taxon>Papilionoideae</taxon>
        <taxon>50 kb inversion clade</taxon>
        <taxon>NPAAA clade</taxon>
        <taxon>Hologalegina</taxon>
        <taxon>IRL clade</taxon>
        <taxon>Fabeae</taxon>
        <taxon>Vicia</taxon>
    </lineage>
</organism>
<evidence type="ECO:0000313" key="2">
    <source>
        <dbReference type="Proteomes" id="UP001157006"/>
    </source>
</evidence>
<name>A0AAV1ACL2_VICFA</name>
<keyword evidence="2" id="KW-1185">Reference proteome</keyword>
<protein>
    <submittedName>
        <fullName evidence="1">Uncharacterized protein</fullName>
    </submittedName>
</protein>
<dbReference type="Proteomes" id="UP001157006">
    <property type="component" value="Chromosome 4"/>
</dbReference>
<dbReference type="SUPFAM" id="SSF57756">
    <property type="entry name" value="Retrovirus zinc finger-like domains"/>
    <property type="match status" value="1"/>
</dbReference>
<dbReference type="PANTHER" id="PTHR47481">
    <property type="match status" value="1"/>
</dbReference>
<dbReference type="AlphaFoldDB" id="A0AAV1ACL2"/>
<dbReference type="PANTHER" id="PTHR47481:SF31">
    <property type="entry name" value="OS01G0873500 PROTEIN"/>
    <property type="match status" value="1"/>
</dbReference>
<dbReference type="EMBL" id="OX451739">
    <property type="protein sequence ID" value="CAI8608405.1"/>
    <property type="molecule type" value="Genomic_DNA"/>
</dbReference>
<dbReference type="InterPro" id="IPR036875">
    <property type="entry name" value="Znf_CCHC_sf"/>
</dbReference>
<reference evidence="1 2" key="1">
    <citation type="submission" date="2023-01" db="EMBL/GenBank/DDBJ databases">
        <authorList>
            <person name="Kreplak J."/>
        </authorList>
    </citation>
    <scope>NUCLEOTIDE SEQUENCE [LARGE SCALE GENOMIC DNA]</scope>
</reference>
<evidence type="ECO:0000313" key="1">
    <source>
        <dbReference type="EMBL" id="CAI8608405.1"/>
    </source>
</evidence>
<dbReference type="GO" id="GO:0003676">
    <property type="term" value="F:nucleic acid binding"/>
    <property type="evidence" value="ECO:0007669"/>
    <property type="project" value="InterPro"/>
</dbReference>